<name>A0A834IB52_RHYFE</name>
<comment type="caution">
    <text evidence="1">The sequence shown here is derived from an EMBL/GenBank/DDBJ whole genome shotgun (WGS) entry which is preliminary data.</text>
</comment>
<dbReference type="AlphaFoldDB" id="A0A834IB52"/>
<reference evidence="1" key="1">
    <citation type="submission" date="2020-08" db="EMBL/GenBank/DDBJ databases">
        <title>Genome sequencing and assembly of the red palm weevil Rhynchophorus ferrugineus.</title>
        <authorList>
            <person name="Dias G.B."/>
            <person name="Bergman C.M."/>
            <person name="Manee M."/>
        </authorList>
    </citation>
    <scope>NUCLEOTIDE SEQUENCE</scope>
    <source>
        <strain evidence="1">AA-2017</strain>
        <tissue evidence="1">Whole larva</tissue>
    </source>
</reference>
<keyword evidence="2" id="KW-1185">Reference proteome</keyword>
<protein>
    <submittedName>
        <fullName evidence="1">Uncharacterized protein</fullName>
    </submittedName>
</protein>
<accession>A0A834IB52</accession>
<dbReference type="EMBL" id="JAACXV010014077">
    <property type="protein sequence ID" value="KAF7270597.1"/>
    <property type="molecule type" value="Genomic_DNA"/>
</dbReference>
<dbReference type="Proteomes" id="UP000625711">
    <property type="component" value="Unassembled WGS sequence"/>
</dbReference>
<evidence type="ECO:0000313" key="2">
    <source>
        <dbReference type="Proteomes" id="UP000625711"/>
    </source>
</evidence>
<gene>
    <name evidence="1" type="ORF">GWI33_016446</name>
</gene>
<feature type="non-terminal residue" evidence="1">
    <location>
        <position position="1"/>
    </location>
</feature>
<proteinExistence type="predicted"/>
<organism evidence="1 2">
    <name type="scientific">Rhynchophorus ferrugineus</name>
    <name type="common">Red palm weevil</name>
    <name type="synonym">Curculio ferrugineus</name>
    <dbReference type="NCBI Taxonomy" id="354439"/>
    <lineage>
        <taxon>Eukaryota</taxon>
        <taxon>Metazoa</taxon>
        <taxon>Ecdysozoa</taxon>
        <taxon>Arthropoda</taxon>
        <taxon>Hexapoda</taxon>
        <taxon>Insecta</taxon>
        <taxon>Pterygota</taxon>
        <taxon>Neoptera</taxon>
        <taxon>Endopterygota</taxon>
        <taxon>Coleoptera</taxon>
        <taxon>Polyphaga</taxon>
        <taxon>Cucujiformia</taxon>
        <taxon>Curculionidae</taxon>
        <taxon>Dryophthorinae</taxon>
        <taxon>Rhynchophorus</taxon>
    </lineage>
</organism>
<evidence type="ECO:0000313" key="1">
    <source>
        <dbReference type="EMBL" id="KAF7270597.1"/>
    </source>
</evidence>
<sequence length="51" mass="5393">GLNALVVAKTTKLHEISSTLKKLGIGGNPKLDCKGRRVTFSKSLELGNQGN</sequence>